<evidence type="ECO:0000256" key="3">
    <source>
        <dbReference type="ARBA" id="ARBA00022490"/>
    </source>
</evidence>
<dbReference type="HAMAP" id="MF_00255">
    <property type="entry name" value="Gly_tRNA_synth_beta"/>
    <property type="match status" value="1"/>
</dbReference>
<dbReference type="Proteomes" id="UP000002016">
    <property type="component" value="Chromosome"/>
</dbReference>
<evidence type="ECO:0000313" key="13">
    <source>
        <dbReference type="Proteomes" id="UP000002016"/>
    </source>
</evidence>
<comment type="subunit">
    <text evidence="10">Tetramer of two alpha and two beta subunits.</text>
</comment>
<protein>
    <recommendedName>
        <fullName evidence="10">Glycine--tRNA ligase beta subunit</fullName>
        <ecNumber evidence="10">6.1.1.14</ecNumber>
    </recommendedName>
    <alternativeName>
        <fullName evidence="10">Glycyl-tRNA synthetase beta subunit</fullName>
        <shortName evidence="10">GlyRS</shortName>
    </alternativeName>
</protein>
<dbReference type="Pfam" id="PF02092">
    <property type="entry name" value="tRNA_synt_2f"/>
    <property type="match status" value="1"/>
</dbReference>
<dbReference type="PROSITE" id="PS50861">
    <property type="entry name" value="AA_TRNA_LIGASE_II_GLYAB"/>
    <property type="match status" value="1"/>
</dbReference>
<dbReference type="KEGG" id="tle:Tlet_0467"/>
<dbReference type="PANTHER" id="PTHR30075">
    <property type="entry name" value="GLYCYL-TRNA SYNTHETASE"/>
    <property type="match status" value="1"/>
</dbReference>
<proteinExistence type="inferred from homology"/>
<comment type="subcellular location">
    <subcellularLocation>
        <location evidence="1 10">Cytoplasm</location>
    </subcellularLocation>
</comment>
<evidence type="ECO:0000256" key="4">
    <source>
        <dbReference type="ARBA" id="ARBA00022598"/>
    </source>
</evidence>
<evidence type="ECO:0000256" key="2">
    <source>
        <dbReference type="ARBA" id="ARBA00008226"/>
    </source>
</evidence>
<dbReference type="InterPro" id="IPR015944">
    <property type="entry name" value="Gly-tRNA-synth_bsu"/>
</dbReference>
<evidence type="ECO:0000313" key="12">
    <source>
        <dbReference type="EMBL" id="ABV33034.1"/>
    </source>
</evidence>
<dbReference type="GO" id="GO:0004820">
    <property type="term" value="F:glycine-tRNA ligase activity"/>
    <property type="evidence" value="ECO:0007669"/>
    <property type="project" value="UniProtKB-UniRule"/>
</dbReference>
<dbReference type="GO" id="GO:0006426">
    <property type="term" value="P:glycyl-tRNA aminoacylation"/>
    <property type="evidence" value="ECO:0007669"/>
    <property type="project" value="UniProtKB-UniRule"/>
</dbReference>
<keyword evidence="7 10" id="KW-0648">Protein biosynthesis</keyword>
<dbReference type="eggNOG" id="COG0751">
    <property type="taxonomic scope" value="Bacteria"/>
</dbReference>
<dbReference type="GO" id="GO:0004814">
    <property type="term" value="F:arginine-tRNA ligase activity"/>
    <property type="evidence" value="ECO:0007669"/>
    <property type="project" value="InterPro"/>
</dbReference>
<reference evidence="12 13" key="2">
    <citation type="journal article" date="2009" name="Proc. Natl. Acad. Sci. U.S.A.">
        <title>On the chimeric nature, thermophilic origin, and phylogenetic placement of the Thermotogales.</title>
        <authorList>
            <person name="Zhaxybayeva O."/>
            <person name="Swithers K.S."/>
            <person name="Lapierre P."/>
            <person name="Fournier G.P."/>
            <person name="Bickhart D.M."/>
            <person name="DeBoy R.T."/>
            <person name="Nelson K.E."/>
            <person name="Nesbo C.L."/>
            <person name="Doolittle W.F."/>
            <person name="Gogarten J.P."/>
            <person name="Noll K.M."/>
        </authorList>
    </citation>
    <scope>NUCLEOTIDE SEQUENCE [LARGE SCALE GENOMIC DNA]</scope>
    <source>
        <strain evidence="13">ATCC BAA-301 / DSM 14385 / NBRC 107922 / TMO</strain>
    </source>
</reference>
<dbReference type="RefSeq" id="WP_012002515.1">
    <property type="nucleotide sequence ID" value="NC_009828.1"/>
</dbReference>
<gene>
    <name evidence="10" type="primary">glyS</name>
    <name evidence="12" type="ordered locus">Tlet_0467</name>
</gene>
<keyword evidence="8 10" id="KW-0030">Aminoacyl-tRNA synthetase</keyword>
<keyword evidence="13" id="KW-1185">Reference proteome</keyword>
<evidence type="ECO:0000256" key="5">
    <source>
        <dbReference type="ARBA" id="ARBA00022741"/>
    </source>
</evidence>
<keyword evidence="4 10" id="KW-0436">Ligase</keyword>
<accession>A8F4F0</accession>
<dbReference type="GO" id="GO:0005829">
    <property type="term" value="C:cytosol"/>
    <property type="evidence" value="ECO:0007669"/>
    <property type="project" value="TreeGrafter"/>
</dbReference>
<keyword evidence="6 10" id="KW-0067">ATP-binding</keyword>
<dbReference type="NCBIfam" id="TIGR00211">
    <property type="entry name" value="glyS"/>
    <property type="match status" value="1"/>
</dbReference>
<dbReference type="HOGENOM" id="CLU_007220_2_2_0"/>
<evidence type="ECO:0000256" key="6">
    <source>
        <dbReference type="ARBA" id="ARBA00022840"/>
    </source>
</evidence>
<comment type="catalytic activity">
    <reaction evidence="9 10">
        <text>tRNA(Gly) + glycine + ATP = glycyl-tRNA(Gly) + AMP + diphosphate</text>
        <dbReference type="Rhea" id="RHEA:16013"/>
        <dbReference type="Rhea" id="RHEA-COMP:9664"/>
        <dbReference type="Rhea" id="RHEA-COMP:9683"/>
        <dbReference type="ChEBI" id="CHEBI:30616"/>
        <dbReference type="ChEBI" id="CHEBI:33019"/>
        <dbReference type="ChEBI" id="CHEBI:57305"/>
        <dbReference type="ChEBI" id="CHEBI:78442"/>
        <dbReference type="ChEBI" id="CHEBI:78522"/>
        <dbReference type="ChEBI" id="CHEBI:456215"/>
        <dbReference type="EC" id="6.1.1.14"/>
    </reaction>
</comment>
<dbReference type="EC" id="6.1.1.14" evidence="10"/>
<evidence type="ECO:0000256" key="7">
    <source>
        <dbReference type="ARBA" id="ARBA00022917"/>
    </source>
</evidence>
<dbReference type="GO" id="GO:0006420">
    <property type="term" value="P:arginyl-tRNA aminoacylation"/>
    <property type="evidence" value="ECO:0007669"/>
    <property type="project" value="InterPro"/>
</dbReference>
<dbReference type="EMBL" id="CP000812">
    <property type="protein sequence ID" value="ABV33034.1"/>
    <property type="molecule type" value="Genomic_DNA"/>
</dbReference>
<keyword evidence="3 10" id="KW-0963">Cytoplasm</keyword>
<name>A8F4F0_PSELT</name>
<dbReference type="InterPro" id="IPR006194">
    <property type="entry name" value="Gly-tRNA-synth_heterodimer"/>
</dbReference>
<evidence type="ECO:0000256" key="1">
    <source>
        <dbReference type="ARBA" id="ARBA00004496"/>
    </source>
</evidence>
<evidence type="ECO:0000256" key="9">
    <source>
        <dbReference type="ARBA" id="ARBA00047937"/>
    </source>
</evidence>
<dbReference type="AlphaFoldDB" id="A8F4F0"/>
<dbReference type="PANTHER" id="PTHR30075:SF2">
    <property type="entry name" value="GLYCINE--TRNA LIGASE, CHLOROPLASTIC_MITOCHONDRIAL 2"/>
    <property type="match status" value="1"/>
</dbReference>
<comment type="similarity">
    <text evidence="2 10">Belongs to the class-II aminoacyl-tRNA synthetase family.</text>
</comment>
<evidence type="ECO:0000259" key="11">
    <source>
        <dbReference type="Pfam" id="PF05746"/>
    </source>
</evidence>
<keyword evidence="5 10" id="KW-0547">Nucleotide-binding</keyword>
<dbReference type="SUPFAM" id="SSF109604">
    <property type="entry name" value="HD-domain/PDEase-like"/>
    <property type="match status" value="1"/>
</dbReference>
<dbReference type="GO" id="GO:0005524">
    <property type="term" value="F:ATP binding"/>
    <property type="evidence" value="ECO:0007669"/>
    <property type="project" value="UniProtKB-UniRule"/>
</dbReference>
<feature type="domain" description="DALR anticodon binding" evidence="11">
    <location>
        <begin position="567"/>
        <end position="656"/>
    </location>
</feature>
<dbReference type="Pfam" id="PF05746">
    <property type="entry name" value="DALR_1"/>
    <property type="match status" value="1"/>
</dbReference>
<dbReference type="PRINTS" id="PR01045">
    <property type="entry name" value="TRNASYNTHGB"/>
</dbReference>
<reference evidence="12 13" key="1">
    <citation type="submission" date="2007-08" db="EMBL/GenBank/DDBJ databases">
        <title>Complete sequence of Thermotoga lettingae TMO.</title>
        <authorList>
            <consortium name="US DOE Joint Genome Institute"/>
            <person name="Copeland A."/>
            <person name="Lucas S."/>
            <person name="Lapidus A."/>
            <person name="Barry K."/>
            <person name="Glavina del Rio T."/>
            <person name="Dalin E."/>
            <person name="Tice H."/>
            <person name="Pitluck S."/>
            <person name="Foster B."/>
            <person name="Bruce D."/>
            <person name="Schmutz J."/>
            <person name="Larimer F."/>
            <person name="Land M."/>
            <person name="Hauser L."/>
            <person name="Kyrpides N."/>
            <person name="Mikhailova N."/>
            <person name="Nelson K."/>
            <person name="Gogarten J.P."/>
            <person name="Noll K."/>
            <person name="Richardson P."/>
        </authorList>
    </citation>
    <scope>NUCLEOTIDE SEQUENCE [LARGE SCALE GENOMIC DNA]</scope>
    <source>
        <strain evidence="13">ATCC BAA-301 / DSM 14385 / NBRC 107922 / TMO</strain>
    </source>
</reference>
<evidence type="ECO:0000256" key="10">
    <source>
        <dbReference type="HAMAP-Rule" id="MF_00255"/>
    </source>
</evidence>
<sequence>MTNTALLEIGIEELPASEMSQIQQQLQLLTEKLFTEKRLAFRTVLSVVTNRRMAVLVKEIAERQEDSILEKRGPSKSTAFLDGKPTKALIGFLSANEASEEDIYLKDEYVYIRKKVPGRKASEVLPEIFTEVIQSLKFTKSMRWGNGKYLFVRPVKWVVLMLNNQILPFQIFGKNSSNKTQGHPNLQKVITVENCADYIDLLKNHYVLVNQEERIEKIKAELAKIEKEHFLTCDRDKELIKKISNLLEWPTAIVGKFKEEYLNLPEELITVTVKHHLSAFTTFENQKITPYFVAFIDNPFGNIEKITIGYSNVVNARLEDARYYFEIDKRYNLEDFNERLKGMVFQKELGTLFDKVLRIKKLSLYMAEKLGLSQMAEKIGRAAILSKADIASHVVYEFPELQGTIGKLYALMNEEDAEVAEAIEEQYFDEPKTITGSIIAIADRIDTIIGNLAVGNIPSGSRDPFGLRNKSDVIFKTIVNRKWDLDLEELIRETLKLLSITCKWEIISDFMSNRYYAFLSGEGFNYDLSRAVNHLWSKPLRGFLSARALAEMVKNNSFNELCVGFERVHNITKNFNDTKFDGALFEENAEIELLNRFIEVKSTVVSSLKELDYERGVSSLITLKPFIDKYFDDVFVMVNREDIRKNRLAFLKNIDELFMMIGDLTQLIKRE</sequence>
<dbReference type="InterPro" id="IPR008909">
    <property type="entry name" value="DALR_anticod-bd"/>
</dbReference>
<evidence type="ECO:0000256" key="8">
    <source>
        <dbReference type="ARBA" id="ARBA00023146"/>
    </source>
</evidence>
<organism evidence="12 13">
    <name type="scientific">Pseudothermotoga lettingae (strain ATCC BAA-301 / DSM 14385 / NBRC 107922 / TMO)</name>
    <name type="common">Thermotoga lettingae</name>
    <dbReference type="NCBI Taxonomy" id="416591"/>
    <lineage>
        <taxon>Bacteria</taxon>
        <taxon>Thermotogati</taxon>
        <taxon>Thermotogota</taxon>
        <taxon>Thermotogae</taxon>
        <taxon>Thermotogales</taxon>
        <taxon>Thermotogaceae</taxon>
        <taxon>Pseudothermotoga</taxon>
    </lineage>
</organism>
<dbReference type="STRING" id="416591.Tlet_0467"/>